<evidence type="ECO:0000256" key="11">
    <source>
        <dbReference type="SAM" id="MobiDB-lite"/>
    </source>
</evidence>
<dbReference type="InterPro" id="IPR011993">
    <property type="entry name" value="PH-like_dom_sf"/>
</dbReference>
<evidence type="ECO:0000313" key="15">
    <source>
        <dbReference type="Proteomes" id="UP000245119"/>
    </source>
</evidence>
<dbReference type="PANTHER" id="PTHR46415">
    <property type="entry name" value="ADAPTOR PROTEIN, PHOSPHOTYROSINE INTERACTION, PH DOMAIN AND LEUCINE ZIPPER-CONTAINING 2"/>
    <property type="match status" value="1"/>
</dbReference>
<dbReference type="STRING" id="400727.A0A2T7NVG9"/>
<dbReference type="Pfam" id="PF16746">
    <property type="entry name" value="BAR_3"/>
    <property type="match status" value="1"/>
</dbReference>
<evidence type="ECO:0000256" key="8">
    <source>
        <dbReference type="ARBA" id="ARBA00023273"/>
    </source>
</evidence>
<dbReference type="Gene3D" id="1.20.1270.60">
    <property type="entry name" value="Arfaptin homology (AH) domain/BAR domain"/>
    <property type="match status" value="1"/>
</dbReference>
<dbReference type="CDD" id="cd13247">
    <property type="entry name" value="BAR-PH_APPL"/>
    <property type="match status" value="1"/>
</dbReference>
<comment type="caution">
    <text evidence="14">The sequence shown here is derived from an EMBL/GenBank/DDBJ whole genome shotgun (WGS) entry which is preliminary data.</text>
</comment>
<dbReference type="SUPFAM" id="SSF50729">
    <property type="entry name" value="PH domain-like"/>
    <property type="match status" value="2"/>
</dbReference>
<organism evidence="14 15">
    <name type="scientific">Pomacea canaliculata</name>
    <name type="common">Golden apple snail</name>
    <dbReference type="NCBI Taxonomy" id="400727"/>
    <lineage>
        <taxon>Eukaryota</taxon>
        <taxon>Metazoa</taxon>
        <taxon>Spiralia</taxon>
        <taxon>Lophotrochozoa</taxon>
        <taxon>Mollusca</taxon>
        <taxon>Gastropoda</taxon>
        <taxon>Caenogastropoda</taxon>
        <taxon>Architaenioglossa</taxon>
        <taxon>Ampullarioidea</taxon>
        <taxon>Ampullariidae</taxon>
        <taxon>Pomacea</taxon>
    </lineage>
</organism>
<dbReference type="InterPro" id="IPR006020">
    <property type="entry name" value="PTB/PI_dom"/>
</dbReference>
<dbReference type="GO" id="GO:0045335">
    <property type="term" value="C:phagocytic vesicle"/>
    <property type="evidence" value="ECO:0007669"/>
    <property type="project" value="UniProtKB-SubCell"/>
</dbReference>
<dbReference type="SMART" id="SM00233">
    <property type="entry name" value="PH"/>
    <property type="match status" value="1"/>
</dbReference>
<evidence type="ECO:0000259" key="12">
    <source>
        <dbReference type="PROSITE" id="PS01179"/>
    </source>
</evidence>
<feature type="compositionally biased region" description="Basic and acidic residues" evidence="11">
    <location>
        <begin position="685"/>
        <end position="696"/>
    </location>
</feature>
<evidence type="ECO:0000256" key="2">
    <source>
        <dbReference type="ARBA" id="ARBA00004220"/>
    </source>
</evidence>
<dbReference type="InterPro" id="IPR027267">
    <property type="entry name" value="AH/BAR_dom_sf"/>
</dbReference>
<dbReference type="SMART" id="SM00462">
    <property type="entry name" value="PTB"/>
    <property type="match status" value="1"/>
</dbReference>
<dbReference type="SUPFAM" id="SSF103657">
    <property type="entry name" value="BAR/IMD domain-like"/>
    <property type="match status" value="1"/>
</dbReference>
<dbReference type="InterPro" id="IPR004148">
    <property type="entry name" value="BAR_dom"/>
</dbReference>
<keyword evidence="8" id="KW-0966">Cell projection</keyword>
<evidence type="ECO:0000256" key="9">
    <source>
        <dbReference type="ARBA" id="ARBA00023306"/>
    </source>
</evidence>
<dbReference type="PROSITE" id="PS50003">
    <property type="entry name" value="PH_DOMAIN"/>
    <property type="match status" value="1"/>
</dbReference>
<evidence type="ECO:0008006" key="16">
    <source>
        <dbReference type="Google" id="ProtNLM"/>
    </source>
</evidence>
<gene>
    <name evidence="14" type="ORF">C0Q70_15660</name>
</gene>
<feature type="domain" description="PH" evidence="13">
    <location>
        <begin position="326"/>
        <end position="426"/>
    </location>
</feature>
<dbReference type="Proteomes" id="UP000245119">
    <property type="component" value="Linkage Group LG9"/>
</dbReference>
<evidence type="ECO:0000256" key="6">
    <source>
        <dbReference type="ARBA" id="ARBA00023136"/>
    </source>
</evidence>
<evidence type="ECO:0000256" key="3">
    <source>
        <dbReference type="ARBA" id="ARBA00004262"/>
    </source>
</evidence>
<keyword evidence="5" id="KW-0967">Endosome</keyword>
<dbReference type="PROSITE" id="PS01179">
    <property type="entry name" value="PID"/>
    <property type="match status" value="1"/>
</dbReference>
<evidence type="ECO:0000313" key="14">
    <source>
        <dbReference type="EMBL" id="PVD25162.1"/>
    </source>
</evidence>
<dbReference type="InterPro" id="IPR047181">
    <property type="entry name" value="DP13A/B"/>
</dbReference>
<accession>A0A2T7NVG9</accession>
<sequence length="758" mass="85250">MATRGSRYAIYNGLKHLSAYHLREISVSRSCQKTCDCIVMPDMERLHLEDALEDSPQTRHLLMVFEKDAMQLKKFTINMHSCCQRIMSAQNELCAATQALAQQLRAYEIQACNENECHKFPLESEDSILTSTLKQFSSYLDDISSIHQVLAQQFSETMMYPLNKFLQADLEEVTTMHEMFQMASQEHEQTLTRYMKLPRKKEERSRVEANEDLFSMRKKFHQTALHYYSALNALQYKRKCQLLEPVLGYLHAQRAFFPMGQDAVCKKEVEDFLSNIGASVQGVHAELGQETKRTVDLIDTIEKQSAHLYHAEPPIDMPFIPPNTGLAQKAGYLMHRSRQALIASKWERLYFFTQGGNLMCQSKDEVAGKLMLDLNEEGVLAEPAEVEDRRFTFQVTSPQSKKTIILQAENSRERDEWIATINNIVRDGGYVKGKSSLKKKDESTNQLGSELASPRQQSPGLETGSLVPSTTITPVEGLNLDAPIQFDLVSPVEGGLSLTPLIGPPKRINPFDQSGSELLSTPYDNAAFAQNFTVRFLGSMEVKQDRGEQLVHATIRQIMAARAIHNVFKMTESIMNVTSEGIRLLDPSTNSARVEFALQDVSFWATHPENNRLLGFITRNRSATPPGPNPVPGSLSFACHVFETNNSAEDICQAIKQATNIAFQALMDRKKGRTPQKPKPQPIINDKDTLWKPSETGRRGSGEIYLLVQTVDICAEHHRLRTFLLPQLSCPTVIKAEVGQGESAAISPDMCPDEESEA</sequence>
<dbReference type="GO" id="GO:0005634">
    <property type="term" value="C:nucleus"/>
    <property type="evidence" value="ECO:0007669"/>
    <property type="project" value="UniProtKB-SubCell"/>
</dbReference>
<evidence type="ECO:0000256" key="10">
    <source>
        <dbReference type="ARBA" id="ARBA00023329"/>
    </source>
</evidence>
<dbReference type="PANTHER" id="PTHR46415:SF2">
    <property type="entry name" value="BETA, PUTATIVE-RELATED"/>
    <property type="match status" value="1"/>
</dbReference>
<feature type="domain" description="PID" evidence="12">
    <location>
        <begin position="532"/>
        <end position="677"/>
    </location>
</feature>
<evidence type="ECO:0000256" key="1">
    <source>
        <dbReference type="ARBA" id="ARBA00004123"/>
    </source>
</evidence>
<dbReference type="AlphaFoldDB" id="A0A2T7NVG9"/>
<keyword evidence="10" id="KW-0968">Cytoplasmic vesicle</keyword>
<name>A0A2T7NVG9_POMCA</name>
<evidence type="ECO:0000256" key="7">
    <source>
        <dbReference type="ARBA" id="ARBA00023242"/>
    </source>
</evidence>
<feature type="compositionally biased region" description="Polar residues" evidence="11">
    <location>
        <begin position="444"/>
        <end position="469"/>
    </location>
</feature>
<protein>
    <recommendedName>
        <fullName evidence="16">PH domain-containing protein</fullName>
    </recommendedName>
</protein>
<keyword evidence="6" id="KW-0472">Membrane</keyword>
<proteinExistence type="predicted"/>
<keyword evidence="15" id="KW-1185">Reference proteome</keyword>
<dbReference type="Pfam" id="PF00169">
    <property type="entry name" value="PH"/>
    <property type="match status" value="1"/>
</dbReference>
<comment type="subcellular location">
    <subcellularLocation>
        <location evidence="4">Cell projection</location>
        <location evidence="4">Ruffle</location>
    </subcellularLocation>
    <subcellularLocation>
        <location evidence="3">Cytoplasmic vesicle</location>
        <location evidence="3">Phagosome</location>
    </subcellularLocation>
    <subcellularLocation>
        <location evidence="2">Early endosome membrane</location>
        <topology evidence="2">Peripheral membrane protein</topology>
    </subcellularLocation>
    <subcellularLocation>
        <location evidence="1">Nucleus</location>
    </subcellularLocation>
</comment>
<evidence type="ECO:0000259" key="13">
    <source>
        <dbReference type="PROSITE" id="PS50003"/>
    </source>
</evidence>
<dbReference type="EMBL" id="PZQS01000009">
    <property type="protein sequence ID" value="PVD25162.1"/>
    <property type="molecule type" value="Genomic_DNA"/>
</dbReference>
<reference evidence="14 15" key="1">
    <citation type="submission" date="2018-04" db="EMBL/GenBank/DDBJ databases">
        <title>The genome of golden apple snail Pomacea canaliculata provides insight into stress tolerance and invasive adaptation.</title>
        <authorList>
            <person name="Liu C."/>
            <person name="Liu B."/>
            <person name="Ren Y."/>
            <person name="Zhang Y."/>
            <person name="Wang H."/>
            <person name="Li S."/>
            <person name="Jiang F."/>
            <person name="Yin L."/>
            <person name="Zhang G."/>
            <person name="Qian W."/>
            <person name="Fan W."/>
        </authorList>
    </citation>
    <scope>NUCLEOTIDE SEQUENCE [LARGE SCALE GENOMIC DNA]</scope>
    <source>
        <strain evidence="14">SZHN2017</strain>
        <tissue evidence="14">Muscle</tissue>
    </source>
</reference>
<dbReference type="GO" id="GO:0001726">
    <property type="term" value="C:ruffle"/>
    <property type="evidence" value="ECO:0007669"/>
    <property type="project" value="UniProtKB-SubCell"/>
</dbReference>
<keyword evidence="7" id="KW-0539">Nucleus</keyword>
<evidence type="ECO:0000256" key="4">
    <source>
        <dbReference type="ARBA" id="ARBA00004466"/>
    </source>
</evidence>
<dbReference type="GO" id="GO:0023052">
    <property type="term" value="P:signaling"/>
    <property type="evidence" value="ECO:0007669"/>
    <property type="project" value="TreeGrafter"/>
</dbReference>
<feature type="region of interest" description="Disordered" evidence="11">
    <location>
        <begin position="433"/>
        <end position="469"/>
    </location>
</feature>
<dbReference type="OrthoDB" id="10070851at2759"/>
<dbReference type="GO" id="GO:0031901">
    <property type="term" value="C:early endosome membrane"/>
    <property type="evidence" value="ECO:0007669"/>
    <property type="project" value="UniProtKB-SubCell"/>
</dbReference>
<dbReference type="Pfam" id="PF00640">
    <property type="entry name" value="PID"/>
    <property type="match status" value="1"/>
</dbReference>
<evidence type="ECO:0000256" key="5">
    <source>
        <dbReference type="ARBA" id="ARBA00022753"/>
    </source>
</evidence>
<keyword evidence="9" id="KW-0131">Cell cycle</keyword>
<dbReference type="Gene3D" id="2.30.29.30">
    <property type="entry name" value="Pleckstrin-homology domain (PH domain)/Phosphotyrosine-binding domain (PTB)"/>
    <property type="match status" value="2"/>
</dbReference>
<dbReference type="InterPro" id="IPR047236">
    <property type="entry name" value="PH_DP13A/B"/>
</dbReference>
<feature type="region of interest" description="Disordered" evidence="11">
    <location>
        <begin position="670"/>
        <end position="696"/>
    </location>
</feature>
<dbReference type="InterPro" id="IPR001849">
    <property type="entry name" value="PH_domain"/>
</dbReference>